<keyword evidence="3" id="KW-0479">Metal-binding</keyword>
<dbReference type="FunFam" id="3.40.630.10:FF:000027">
    <property type="entry name" value="N-fatty-acyl-amino acid synthase/hydrolase PM20D1"/>
    <property type="match status" value="1"/>
</dbReference>
<dbReference type="Gene3D" id="3.30.70.360">
    <property type="match status" value="1"/>
</dbReference>
<sequence>MPTTRDCTNCSPAAIIDPLPQAPISLSPEENLMLLPILIPVLAVFIFLSAFLLIRTSLFMRLPEPVEPAELPEVDAEIAAGHLSLAIRAKTVSYDDQPPDAMAFYELHRTLETLYPRVHATLERQIVSDFSLLYRWRGSNPELPAALFCAHLDVVPAAEDSLDQWQHPPFSGEVAEEQVWGRGALDVKGQLVALMEAAEQLIKAGFQPERTIYFAFGEDEETGGRRGAAQIAALLAERGEQLEVVLDEGGAIVQGTLPGVELPVALIGIGEKGYLTLRLRVDQPGGHSSAPPPSTAIGILARAITAIEDHPFPASTVFLRETFRAIGAAASPALQLIFANPWLFGGLLKRRLSADPKTNAAIRTTAAVTIVRGGVKENVLPPTAEALVNLRLLPGDSIESAVEYVRQVVNDRNVQIEVVPQGSWDAAPLTSPDSPAFESLSRAVREVFPGVVTAPYLVMGATDARYYTGLCENVLRLTPVVMTREDLDSIHSVNERISVAGLGRMVQFYQHLMRLWCGGVEPQSESAPALSEE</sequence>
<accession>A0A7C4Q626</accession>
<dbReference type="Pfam" id="PF01546">
    <property type="entry name" value="Peptidase_M20"/>
    <property type="match status" value="1"/>
</dbReference>
<dbReference type="InterPro" id="IPR011650">
    <property type="entry name" value="Peptidase_M20_dimer"/>
</dbReference>
<feature type="transmembrane region" description="Helical" evidence="6">
    <location>
        <begin position="33"/>
        <end position="54"/>
    </location>
</feature>
<dbReference type="InterPro" id="IPR036264">
    <property type="entry name" value="Bact_exopeptidase_dim_dom"/>
</dbReference>
<dbReference type="EMBL" id="DSXR01000122">
    <property type="protein sequence ID" value="HGS88332.1"/>
    <property type="molecule type" value="Genomic_DNA"/>
</dbReference>
<keyword evidence="2" id="KW-0645">Protease</keyword>
<reference evidence="8" key="1">
    <citation type="journal article" date="2020" name="mSystems">
        <title>Genome- and Community-Level Interaction Insights into Carbon Utilization and Element Cycling Functions of Hydrothermarchaeota in Hydrothermal Sediment.</title>
        <authorList>
            <person name="Zhou Z."/>
            <person name="Liu Y."/>
            <person name="Xu W."/>
            <person name="Pan J."/>
            <person name="Luo Z.H."/>
            <person name="Li M."/>
        </authorList>
    </citation>
    <scope>NUCLEOTIDE SEQUENCE [LARGE SCALE GENOMIC DNA]</scope>
    <source>
        <strain evidence="8">SpSt-556</strain>
    </source>
</reference>
<proteinExistence type="inferred from homology"/>
<comment type="similarity">
    <text evidence="1">Belongs to the peptidase M20A family.</text>
</comment>
<keyword evidence="5" id="KW-0862">Zinc</keyword>
<feature type="domain" description="Peptidase M20 dimerisation" evidence="7">
    <location>
        <begin position="269"/>
        <end position="415"/>
    </location>
</feature>
<keyword evidence="6" id="KW-1133">Transmembrane helix</keyword>
<dbReference type="AlphaFoldDB" id="A0A7C4Q626"/>
<evidence type="ECO:0000256" key="1">
    <source>
        <dbReference type="ARBA" id="ARBA00006247"/>
    </source>
</evidence>
<dbReference type="Pfam" id="PF07687">
    <property type="entry name" value="M20_dimer"/>
    <property type="match status" value="1"/>
</dbReference>
<gene>
    <name evidence="8" type="ORF">ENT17_12065</name>
</gene>
<dbReference type="InterPro" id="IPR017141">
    <property type="entry name" value="Pept_M20_carboxypep"/>
</dbReference>
<name>A0A7C4Q626_9CHLR</name>
<dbReference type="InterPro" id="IPR047177">
    <property type="entry name" value="Pept_M20A"/>
</dbReference>
<dbReference type="CDD" id="cd05674">
    <property type="entry name" value="M20_yscS"/>
    <property type="match status" value="1"/>
</dbReference>
<dbReference type="PANTHER" id="PTHR45962:SF1">
    <property type="entry name" value="N-FATTY-ACYL-AMINO ACID SYNTHASE_HYDROLASE PM20D1"/>
    <property type="match status" value="1"/>
</dbReference>
<dbReference type="PANTHER" id="PTHR45962">
    <property type="entry name" value="N-FATTY-ACYL-AMINO ACID SYNTHASE/HYDROLASE PM20D1"/>
    <property type="match status" value="1"/>
</dbReference>
<dbReference type="GO" id="GO:0046872">
    <property type="term" value="F:metal ion binding"/>
    <property type="evidence" value="ECO:0007669"/>
    <property type="project" value="UniProtKB-KW"/>
</dbReference>
<organism evidence="8">
    <name type="scientific">Bellilinea caldifistulae</name>
    <dbReference type="NCBI Taxonomy" id="360411"/>
    <lineage>
        <taxon>Bacteria</taxon>
        <taxon>Bacillati</taxon>
        <taxon>Chloroflexota</taxon>
        <taxon>Anaerolineae</taxon>
        <taxon>Anaerolineales</taxon>
        <taxon>Anaerolineaceae</taxon>
        <taxon>Bellilinea</taxon>
    </lineage>
</organism>
<dbReference type="Gene3D" id="3.40.630.10">
    <property type="entry name" value="Zn peptidases"/>
    <property type="match status" value="1"/>
</dbReference>
<evidence type="ECO:0000256" key="4">
    <source>
        <dbReference type="ARBA" id="ARBA00022801"/>
    </source>
</evidence>
<keyword evidence="4 8" id="KW-0378">Hydrolase</keyword>
<evidence type="ECO:0000256" key="3">
    <source>
        <dbReference type="ARBA" id="ARBA00022723"/>
    </source>
</evidence>
<comment type="caution">
    <text evidence="8">The sequence shown here is derived from an EMBL/GenBank/DDBJ whole genome shotgun (WGS) entry which is preliminary data.</text>
</comment>
<dbReference type="InterPro" id="IPR002933">
    <property type="entry name" value="Peptidase_M20"/>
</dbReference>
<keyword evidence="6" id="KW-0472">Membrane</keyword>
<evidence type="ECO:0000313" key="8">
    <source>
        <dbReference type="EMBL" id="HGS88332.1"/>
    </source>
</evidence>
<dbReference type="Gene3D" id="1.10.150.900">
    <property type="match status" value="1"/>
</dbReference>
<protein>
    <submittedName>
        <fullName evidence="8">M20/M25/M40 family metallo-hydrolase</fullName>
    </submittedName>
</protein>
<dbReference type="SUPFAM" id="SSF55031">
    <property type="entry name" value="Bacterial exopeptidase dimerisation domain"/>
    <property type="match status" value="1"/>
</dbReference>
<evidence type="ECO:0000256" key="2">
    <source>
        <dbReference type="ARBA" id="ARBA00022670"/>
    </source>
</evidence>
<dbReference type="SUPFAM" id="SSF53187">
    <property type="entry name" value="Zn-dependent exopeptidases"/>
    <property type="match status" value="1"/>
</dbReference>
<evidence type="ECO:0000256" key="6">
    <source>
        <dbReference type="SAM" id="Phobius"/>
    </source>
</evidence>
<dbReference type="GO" id="GO:0004181">
    <property type="term" value="F:metallocarboxypeptidase activity"/>
    <property type="evidence" value="ECO:0007669"/>
    <property type="project" value="InterPro"/>
</dbReference>
<keyword evidence="6" id="KW-0812">Transmembrane</keyword>
<evidence type="ECO:0000259" key="7">
    <source>
        <dbReference type="Pfam" id="PF07687"/>
    </source>
</evidence>
<dbReference type="GO" id="GO:0006508">
    <property type="term" value="P:proteolysis"/>
    <property type="evidence" value="ECO:0007669"/>
    <property type="project" value="UniProtKB-KW"/>
</dbReference>
<dbReference type="PIRSF" id="PIRSF037217">
    <property type="entry name" value="Carboxypeptidase_S"/>
    <property type="match status" value="1"/>
</dbReference>
<evidence type="ECO:0000256" key="5">
    <source>
        <dbReference type="ARBA" id="ARBA00022833"/>
    </source>
</evidence>